<sequence length="526" mass="57990">MSSSTIIRCVFLVIFIPLVFGQQSLQFGRESFPIDSKTLKCTTFTFPKPFTSSDVHVHITIHNALIHEAAVGWVEEVTQTGFTGCVVASGPGISTRQLSADWMAFEGSPPGTQTGRIQFPLFTTGTRCWLHRFTKDWVAMTTTPSGWNEAPENNALDMLNTGSPPAKFNYGFCQNVSFAERFFKPPCIITTVAHQYKPLVPLSISPSENALTEWTEAVSREGFSVCVKDIQALDAPHTPVTIQFIALGQLDPCNDVNCPFYATCKPKSATMYECLCDLYCPTFEDNLCSAQGITYNNECEYKKAICLSKKHVGISHPGSCKPFIVQRGFASLDMSSDEMKCSDISYNASNFYSLQPVHVLLTINHGGQTNGLVHDAVNTWVENVGEGAFTACAMKSGRLEHEGPLPPDYGLASVDWVAFQGSPRGGLVGVELIENWWEGTTCKLVALPPSWLAFEYLPRKTFAEFESVYFPNGKAPVDSNNHAFCQNVTFKVNYMKKPTVMISATHNSSVVGLLPDYNSITSWIEV</sequence>
<dbReference type="SUPFAM" id="SSF100895">
    <property type="entry name" value="Kazal-type serine protease inhibitors"/>
    <property type="match status" value="1"/>
</dbReference>
<dbReference type="GO" id="GO:0005576">
    <property type="term" value="C:extracellular region"/>
    <property type="evidence" value="ECO:0007669"/>
    <property type="project" value="TreeGrafter"/>
</dbReference>
<evidence type="ECO:0000256" key="1">
    <source>
        <dbReference type="ARBA" id="ARBA00022690"/>
    </source>
</evidence>
<evidence type="ECO:0000256" key="3">
    <source>
        <dbReference type="ARBA" id="ARBA00023157"/>
    </source>
</evidence>
<keyword evidence="2" id="KW-0722">Serine protease inhibitor</keyword>
<accession>A0A9X0CD94</accession>
<name>A0A9X0CD94_9CNID</name>
<feature type="chain" id="PRO_5040949095" description="Kazal-like domain-containing protein" evidence="4">
    <location>
        <begin position="22"/>
        <end position="526"/>
    </location>
</feature>
<dbReference type="CDD" id="cd00104">
    <property type="entry name" value="KAZAL_FS"/>
    <property type="match status" value="1"/>
</dbReference>
<keyword evidence="7" id="KW-1185">Reference proteome</keyword>
<evidence type="ECO:0000313" key="6">
    <source>
        <dbReference type="EMBL" id="KAJ7325630.1"/>
    </source>
</evidence>
<dbReference type="OrthoDB" id="5951865at2759"/>
<reference evidence="6" key="1">
    <citation type="submission" date="2023-01" db="EMBL/GenBank/DDBJ databases">
        <title>Genome assembly of the deep-sea coral Lophelia pertusa.</title>
        <authorList>
            <person name="Herrera S."/>
            <person name="Cordes E."/>
        </authorList>
    </citation>
    <scope>NUCLEOTIDE SEQUENCE</scope>
    <source>
        <strain evidence="6">USNM1676648</strain>
        <tissue evidence="6">Polyp</tissue>
    </source>
</reference>
<keyword evidence="1" id="KW-0646">Protease inhibitor</keyword>
<feature type="signal peptide" evidence="4">
    <location>
        <begin position="1"/>
        <end position="21"/>
    </location>
</feature>
<evidence type="ECO:0000256" key="2">
    <source>
        <dbReference type="ARBA" id="ARBA00022900"/>
    </source>
</evidence>
<dbReference type="PROSITE" id="PS51465">
    <property type="entry name" value="KAZAL_2"/>
    <property type="match status" value="1"/>
</dbReference>
<feature type="domain" description="Kazal-like" evidence="5">
    <location>
        <begin position="275"/>
        <end position="322"/>
    </location>
</feature>
<dbReference type="SMART" id="SM00280">
    <property type="entry name" value="KAZAL"/>
    <property type="match status" value="1"/>
</dbReference>
<evidence type="ECO:0000256" key="4">
    <source>
        <dbReference type="SAM" id="SignalP"/>
    </source>
</evidence>
<organism evidence="6 7">
    <name type="scientific">Desmophyllum pertusum</name>
    <dbReference type="NCBI Taxonomy" id="174260"/>
    <lineage>
        <taxon>Eukaryota</taxon>
        <taxon>Metazoa</taxon>
        <taxon>Cnidaria</taxon>
        <taxon>Anthozoa</taxon>
        <taxon>Hexacorallia</taxon>
        <taxon>Scleractinia</taxon>
        <taxon>Caryophylliina</taxon>
        <taxon>Caryophylliidae</taxon>
        <taxon>Desmophyllum</taxon>
    </lineage>
</organism>
<proteinExistence type="predicted"/>
<dbReference type="Proteomes" id="UP001163046">
    <property type="component" value="Unassembled WGS sequence"/>
</dbReference>
<dbReference type="Gene3D" id="3.30.60.30">
    <property type="match status" value="1"/>
</dbReference>
<evidence type="ECO:0000313" key="7">
    <source>
        <dbReference type="Proteomes" id="UP001163046"/>
    </source>
</evidence>
<dbReference type="PANTHER" id="PTHR10913:SF45">
    <property type="entry name" value="FOLLISTATIN, ISOFORM A-RELATED"/>
    <property type="match status" value="1"/>
</dbReference>
<dbReference type="AlphaFoldDB" id="A0A9X0CD94"/>
<keyword evidence="4" id="KW-0732">Signal</keyword>
<dbReference type="InterPro" id="IPR002350">
    <property type="entry name" value="Kazal_dom"/>
</dbReference>
<keyword evidence="3" id="KW-1015">Disulfide bond</keyword>
<dbReference type="PANTHER" id="PTHR10913">
    <property type="entry name" value="FOLLISTATIN-RELATED"/>
    <property type="match status" value="1"/>
</dbReference>
<dbReference type="InterPro" id="IPR050653">
    <property type="entry name" value="Prot_Inhib_GrowthFact_Antg"/>
</dbReference>
<dbReference type="EMBL" id="MU827807">
    <property type="protein sequence ID" value="KAJ7325630.1"/>
    <property type="molecule type" value="Genomic_DNA"/>
</dbReference>
<dbReference type="GO" id="GO:0030154">
    <property type="term" value="P:cell differentiation"/>
    <property type="evidence" value="ECO:0007669"/>
    <property type="project" value="TreeGrafter"/>
</dbReference>
<gene>
    <name evidence="6" type="ORF">OS493_029493</name>
</gene>
<dbReference type="InterPro" id="IPR036058">
    <property type="entry name" value="Kazal_dom_sf"/>
</dbReference>
<protein>
    <recommendedName>
        <fullName evidence="5">Kazal-like domain-containing protein</fullName>
    </recommendedName>
</protein>
<evidence type="ECO:0000259" key="5">
    <source>
        <dbReference type="PROSITE" id="PS51465"/>
    </source>
</evidence>
<comment type="caution">
    <text evidence="6">The sequence shown here is derived from an EMBL/GenBank/DDBJ whole genome shotgun (WGS) entry which is preliminary data.</text>
</comment>